<organism evidence="5 6">
    <name type="scientific">Embleya hyalina</name>
    <dbReference type="NCBI Taxonomy" id="516124"/>
    <lineage>
        <taxon>Bacteria</taxon>
        <taxon>Bacillati</taxon>
        <taxon>Actinomycetota</taxon>
        <taxon>Actinomycetes</taxon>
        <taxon>Kitasatosporales</taxon>
        <taxon>Streptomycetaceae</taxon>
        <taxon>Embleya</taxon>
    </lineage>
</organism>
<evidence type="ECO:0000313" key="5">
    <source>
        <dbReference type="EMBL" id="GCE00888.1"/>
    </source>
</evidence>
<feature type="active site" description="Acyl-ester intermediate" evidence="3">
    <location>
        <position position="189"/>
    </location>
</feature>
<accession>A0A401Z243</accession>
<comment type="caution">
    <text evidence="5">The sequence shown here is derived from an EMBL/GenBank/DDBJ whole genome shotgun (WGS) entry which is preliminary data.</text>
</comment>
<sequence length="491" mass="52490">MLDAMVRVRTSLGELIGAESDGVRVFRGVPFAAPPVGPARFRPARPAPAWHGARDAREFARAAPQPIGQYGAAPVEIDEDCLYLNVFAPAEPGPHPVLVWVHGGGYTSGASFEAVYDGSALARHGVVVVTVAYRLGVLGLLHLRHLLGDSYADSSANSLLDVVRALRWVREHIAAFDGDPGRVTLGGVSAGGKVTANLLALPAARSLFHRAIVQSGGAQTVRTVPEAEEATGHVLAALGLGPDRAAELADVPVSDLLAAQAEAIGRGTARFVFRPVVDPDGPLPAVPLHTIRGDVPLLLGSNQDEEEMFVVTERSGGHEPGPADLANLRRPDRLAELVRGYAELYPELNGRSRRIRLLTAESYGIPTVRLAEAQHAAGGQAYMYRFRWAPKAHPQRLGSPHAIDIPFVFGTLDTPLGRWLTGGVPAEARALSGRIRQAWAAFVAGGPPVADGLPDWPLYDPTERRTMLLDVPATVVGDPDREERRVWDHAM</sequence>
<protein>
    <submittedName>
        <fullName evidence="5">Carboxylesterase</fullName>
    </submittedName>
</protein>
<dbReference type="InterPro" id="IPR029058">
    <property type="entry name" value="AB_hydrolase_fold"/>
</dbReference>
<dbReference type="AlphaFoldDB" id="A0A401Z243"/>
<feature type="domain" description="Carboxylesterase type B" evidence="4">
    <location>
        <begin position="7"/>
        <end position="474"/>
    </location>
</feature>
<evidence type="ECO:0000259" key="4">
    <source>
        <dbReference type="Pfam" id="PF00135"/>
    </source>
</evidence>
<comment type="similarity">
    <text evidence="1">Belongs to the type-B carboxylesterase/lipase family.</text>
</comment>
<dbReference type="InterPro" id="IPR002018">
    <property type="entry name" value="CarbesteraseB"/>
</dbReference>
<keyword evidence="6" id="KW-1185">Reference proteome</keyword>
<dbReference type="PANTHER" id="PTHR11559">
    <property type="entry name" value="CARBOXYLESTERASE"/>
    <property type="match status" value="1"/>
</dbReference>
<dbReference type="Proteomes" id="UP000286931">
    <property type="component" value="Unassembled WGS sequence"/>
</dbReference>
<name>A0A401Z243_9ACTN</name>
<dbReference type="InterPro" id="IPR050309">
    <property type="entry name" value="Type-B_Carboxylest/Lipase"/>
</dbReference>
<evidence type="ECO:0000256" key="2">
    <source>
        <dbReference type="ARBA" id="ARBA00022801"/>
    </source>
</evidence>
<dbReference type="InterPro" id="IPR000997">
    <property type="entry name" value="Cholinesterase"/>
</dbReference>
<feature type="active site" description="Charge relay system" evidence="3">
    <location>
        <position position="401"/>
    </location>
</feature>
<dbReference type="GO" id="GO:0004104">
    <property type="term" value="F:cholinesterase activity"/>
    <property type="evidence" value="ECO:0007669"/>
    <property type="project" value="InterPro"/>
</dbReference>
<gene>
    <name evidence="5" type="ORF">EHYA_08615</name>
</gene>
<dbReference type="EMBL" id="BIFH01000043">
    <property type="protein sequence ID" value="GCE00888.1"/>
    <property type="molecule type" value="Genomic_DNA"/>
</dbReference>
<evidence type="ECO:0000313" key="6">
    <source>
        <dbReference type="Proteomes" id="UP000286931"/>
    </source>
</evidence>
<dbReference type="PROSITE" id="PS00941">
    <property type="entry name" value="CARBOXYLESTERASE_B_2"/>
    <property type="match status" value="1"/>
</dbReference>
<feature type="active site" description="Charge relay system" evidence="3">
    <location>
        <position position="305"/>
    </location>
</feature>
<evidence type="ECO:0000256" key="3">
    <source>
        <dbReference type="PIRSR" id="PIRSR600997-1"/>
    </source>
</evidence>
<evidence type="ECO:0000256" key="1">
    <source>
        <dbReference type="ARBA" id="ARBA00005964"/>
    </source>
</evidence>
<dbReference type="SUPFAM" id="SSF53474">
    <property type="entry name" value="alpha/beta-Hydrolases"/>
    <property type="match status" value="1"/>
</dbReference>
<dbReference type="InterPro" id="IPR019819">
    <property type="entry name" value="Carboxylesterase_B_CS"/>
</dbReference>
<keyword evidence="2" id="KW-0378">Hydrolase</keyword>
<dbReference type="PRINTS" id="PR00878">
    <property type="entry name" value="CHOLNESTRASE"/>
</dbReference>
<reference evidence="5 6" key="1">
    <citation type="submission" date="2018-12" db="EMBL/GenBank/DDBJ databases">
        <title>Draft genome sequence of Embleya hyalina NBRC 13850T.</title>
        <authorList>
            <person name="Komaki H."/>
            <person name="Hosoyama A."/>
            <person name="Kimura A."/>
            <person name="Ichikawa N."/>
            <person name="Tamura T."/>
        </authorList>
    </citation>
    <scope>NUCLEOTIDE SEQUENCE [LARGE SCALE GENOMIC DNA]</scope>
    <source>
        <strain evidence="5 6">NBRC 13850</strain>
    </source>
</reference>
<dbReference type="Gene3D" id="3.40.50.1820">
    <property type="entry name" value="alpha/beta hydrolase"/>
    <property type="match status" value="1"/>
</dbReference>
<proteinExistence type="inferred from homology"/>
<dbReference type="Pfam" id="PF00135">
    <property type="entry name" value="COesterase"/>
    <property type="match status" value="1"/>
</dbReference>